<dbReference type="GO" id="GO:0043168">
    <property type="term" value="F:anion binding"/>
    <property type="evidence" value="ECO:0007669"/>
    <property type="project" value="UniProtKB-ARBA"/>
</dbReference>
<dbReference type="GO" id="GO:0016616">
    <property type="term" value="F:oxidoreductase activity, acting on the CH-OH group of donors, NAD or NADP as acceptor"/>
    <property type="evidence" value="ECO:0007669"/>
    <property type="project" value="UniProtKB-ARBA"/>
</dbReference>
<evidence type="ECO:0000256" key="3">
    <source>
        <dbReference type="ARBA" id="ARBA00022833"/>
    </source>
</evidence>
<evidence type="ECO:0000256" key="5">
    <source>
        <dbReference type="ARBA" id="ARBA00023002"/>
    </source>
</evidence>
<feature type="domain" description="Alcohol dehydrogenase-like N-terminal" evidence="7">
    <location>
        <begin position="27"/>
        <end position="145"/>
    </location>
</feature>
<evidence type="ECO:0000256" key="4">
    <source>
        <dbReference type="ARBA" id="ARBA00022857"/>
    </source>
</evidence>
<dbReference type="AlphaFoldDB" id="H2C1V6"/>
<evidence type="ECO:0000259" key="7">
    <source>
        <dbReference type="Pfam" id="PF08240"/>
    </source>
</evidence>
<dbReference type="InterPro" id="IPR050129">
    <property type="entry name" value="Zn_alcohol_dh"/>
</dbReference>
<reference evidence="9 10" key="1">
    <citation type="submission" date="2012-01" db="EMBL/GenBank/DDBJ databases">
        <title>Improved High-Quality Draft sequence of Metallosphaera yellowstonensis MK1.</title>
        <authorList>
            <consortium name="US DOE Joint Genome Institute"/>
            <person name="Lucas S."/>
            <person name="Han J."/>
            <person name="Cheng J.-F."/>
            <person name="Goodwin L."/>
            <person name="Pitluck S."/>
            <person name="Peters L."/>
            <person name="Teshima H."/>
            <person name="Detter J.C."/>
            <person name="Han C."/>
            <person name="Tapia R."/>
            <person name="Land M."/>
            <person name="Hauser L."/>
            <person name="Kyrpides N."/>
            <person name="Kozubal M."/>
            <person name="Macur R.E."/>
            <person name="Jay Z."/>
            <person name="Inskeep W."/>
            <person name="Woyke T."/>
        </authorList>
    </citation>
    <scope>NUCLEOTIDE SEQUENCE [LARGE SCALE GENOMIC DNA]</scope>
    <source>
        <strain evidence="9 10">MK1</strain>
    </source>
</reference>
<dbReference type="GO" id="GO:0008270">
    <property type="term" value="F:zinc ion binding"/>
    <property type="evidence" value="ECO:0007669"/>
    <property type="project" value="InterPro"/>
</dbReference>
<evidence type="ECO:0000313" key="10">
    <source>
        <dbReference type="Proteomes" id="UP000003980"/>
    </source>
</evidence>
<dbReference type="InterPro" id="IPR036291">
    <property type="entry name" value="NAD(P)-bd_dom_sf"/>
</dbReference>
<evidence type="ECO:0000256" key="6">
    <source>
        <dbReference type="ARBA" id="ARBA00023277"/>
    </source>
</evidence>
<dbReference type="PROSITE" id="PS00059">
    <property type="entry name" value="ADH_ZINC"/>
    <property type="match status" value="1"/>
</dbReference>
<proteinExistence type="predicted"/>
<dbReference type="Gene3D" id="3.40.50.720">
    <property type="entry name" value="NAD(P)-binding Rossmann-like Domain"/>
    <property type="match status" value="1"/>
</dbReference>
<keyword evidence="3" id="KW-0862">Zinc</keyword>
<keyword evidence="2" id="KW-0479">Metal-binding</keyword>
<evidence type="ECO:0000256" key="1">
    <source>
        <dbReference type="ARBA" id="ARBA00001947"/>
    </source>
</evidence>
<dbReference type="Proteomes" id="UP000003980">
    <property type="component" value="Unassembled WGS sequence"/>
</dbReference>
<accession>H2C1V6</accession>
<dbReference type="eggNOG" id="arCOG01459">
    <property type="taxonomic scope" value="Archaea"/>
</dbReference>
<feature type="domain" description="Glucose dehydrogenase C-terminal" evidence="8">
    <location>
        <begin position="152"/>
        <end position="358"/>
    </location>
</feature>
<dbReference type="RefSeq" id="WP_009070769.1">
    <property type="nucleotide sequence ID" value="NZ_JH597761.1"/>
</dbReference>
<dbReference type="InterPro" id="IPR013154">
    <property type="entry name" value="ADH-like_N"/>
</dbReference>
<dbReference type="PANTHER" id="PTHR43401">
    <property type="entry name" value="L-THREONINE 3-DEHYDROGENASE"/>
    <property type="match status" value="1"/>
</dbReference>
<dbReference type="HOGENOM" id="CLU_026673_1_0_2"/>
<evidence type="ECO:0000259" key="8">
    <source>
        <dbReference type="Pfam" id="PF16912"/>
    </source>
</evidence>
<comment type="cofactor">
    <cofactor evidence="1">
        <name>Zn(2+)</name>
        <dbReference type="ChEBI" id="CHEBI:29105"/>
    </cofactor>
</comment>
<dbReference type="PANTHER" id="PTHR43401:SF2">
    <property type="entry name" value="L-THREONINE 3-DEHYDROGENASE"/>
    <property type="match status" value="1"/>
</dbReference>
<dbReference type="Pfam" id="PF08240">
    <property type="entry name" value="ADH_N"/>
    <property type="match status" value="1"/>
</dbReference>
<evidence type="ECO:0000256" key="2">
    <source>
        <dbReference type="ARBA" id="ARBA00022723"/>
    </source>
</evidence>
<dbReference type="Pfam" id="PF16912">
    <property type="entry name" value="Glu_dehyd_C"/>
    <property type="match status" value="1"/>
</dbReference>
<keyword evidence="6" id="KW-0119">Carbohydrate metabolism</keyword>
<gene>
    <name evidence="9" type="ORF">MetMK1DRAFT_00007290</name>
</gene>
<dbReference type="GO" id="GO:0051262">
    <property type="term" value="P:protein tetramerization"/>
    <property type="evidence" value="ECO:0007669"/>
    <property type="project" value="UniProtKB-ARBA"/>
</dbReference>
<organism evidence="9 10">
    <name type="scientific">Metallosphaera yellowstonensis MK1</name>
    <dbReference type="NCBI Taxonomy" id="671065"/>
    <lineage>
        <taxon>Archaea</taxon>
        <taxon>Thermoproteota</taxon>
        <taxon>Thermoprotei</taxon>
        <taxon>Sulfolobales</taxon>
        <taxon>Sulfolobaceae</taxon>
        <taxon>Metallosphaera</taxon>
    </lineage>
</organism>
<sequence>MRAIVIHPPNPGVSLRELSDINLSNIGDDEVAVRTLYTGICGTDRELANGLMRHSVPPPGKDFMVLGHEVIGEVIDVGEKVTGFKRGDKVVALVRRGCGNCLSCRLGRPDLCETGEMKIAGIKAQDGFMADLFVDKESYLVRVPDNVVSEDAVLIQPMGDVVKAIRTFLSIVEARFPWGCEDSTYECRSAAIIGSGSTGLLFSILLKSMGFNVVVLNRRAPTRLEERIVGEIGVDFRLISEDVGQIDLLVDTSGSTVSISRVISKVKPKGGVILFGFGIGDETRVSSQLITDIVYKNIVIVGSAAHAKIHLREAVSYYARLKIEYPSVFKGMVTNIATPDSAVQYVSKKQEGEIKVVVRWR</sequence>
<dbReference type="SUPFAM" id="SSF50129">
    <property type="entry name" value="GroES-like"/>
    <property type="match status" value="1"/>
</dbReference>
<keyword evidence="4" id="KW-0521">NADP</keyword>
<dbReference type="GO" id="GO:0030554">
    <property type="term" value="F:adenyl nucleotide binding"/>
    <property type="evidence" value="ECO:0007669"/>
    <property type="project" value="UniProtKB-ARBA"/>
</dbReference>
<protein>
    <submittedName>
        <fullName evidence="9">Theronine dehydrogenase-like Zn-dependent dehydrogenase</fullName>
    </submittedName>
</protein>
<dbReference type="InterPro" id="IPR011032">
    <property type="entry name" value="GroES-like_sf"/>
</dbReference>
<dbReference type="InterPro" id="IPR002328">
    <property type="entry name" value="ADH_Zn_CS"/>
</dbReference>
<dbReference type="InterPro" id="IPR031640">
    <property type="entry name" value="Glu_dehyd_C"/>
</dbReference>
<keyword evidence="10" id="KW-1185">Reference proteome</keyword>
<name>H2C1V6_9CREN</name>
<dbReference type="EMBL" id="JH597761">
    <property type="protein sequence ID" value="EHP70227.1"/>
    <property type="molecule type" value="Genomic_DNA"/>
</dbReference>
<dbReference type="SUPFAM" id="SSF51735">
    <property type="entry name" value="NAD(P)-binding Rossmann-fold domains"/>
    <property type="match status" value="1"/>
</dbReference>
<evidence type="ECO:0000313" key="9">
    <source>
        <dbReference type="EMBL" id="EHP70227.1"/>
    </source>
</evidence>
<dbReference type="OrthoDB" id="41394at2157"/>
<dbReference type="Gene3D" id="3.90.180.10">
    <property type="entry name" value="Medium-chain alcohol dehydrogenases, catalytic domain"/>
    <property type="match status" value="1"/>
</dbReference>
<dbReference type="STRING" id="671065.MetMK1DRAFT_00007290"/>
<keyword evidence="5" id="KW-0560">Oxidoreductase</keyword>